<dbReference type="InterPro" id="IPR016187">
    <property type="entry name" value="CTDL_fold"/>
</dbReference>
<evidence type="ECO:0000313" key="4">
    <source>
        <dbReference type="EMBL" id="QHT24074.1"/>
    </source>
</evidence>
<protein>
    <recommendedName>
        <fullName evidence="3">Link domain-containing protein</fullName>
    </recommendedName>
</protein>
<dbReference type="GO" id="GO:0005540">
    <property type="term" value="F:hyaluronic acid binding"/>
    <property type="evidence" value="ECO:0007669"/>
    <property type="project" value="InterPro"/>
</dbReference>
<dbReference type="GO" id="GO:0007155">
    <property type="term" value="P:cell adhesion"/>
    <property type="evidence" value="ECO:0007669"/>
    <property type="project" value="InterPro"/>
</dbReference>
<dbReference type="EMBL" id="MN739738">
    <property type="protein sequence ID" value="QHT24074.1"/>
    <property type="molecule type" value="Genomic_DNA"/>
</dbReference>
<feature type="domain" description="Link" evidence="3">
    <location>
        <begin position="127"/>
        <end position="227"/>
    </location>
</feature>
<keyword evidence="1" id="KW-1015">Disulfide bond</keyword>
<reference evidence="4" key="1">
    <citation type="journal article" date="2020" name="Nature">
        <title>Giant virus diversity and host interactions through global metagenomics.</title>
        <authorList>
            <person name="Schulz F."/>
            <person name="Roux S."/>
            <person name="Paez-Espino D."/>
            <person name="Jungbluth S."/>
            <person name="Walsh D.A."/>
            <person name="Denef V.J."/>
            <person name="McMahon K.D."/>
            <person name="Konstantinidis K.T."/>
            <person name="Eloe-Fadrosh E.A."/>
            <person name="Kyrpides N.C."/>
            <person name="Woyke T."/>
        </authorList>
    </citation>
    <scope>NUCLEOTIDE SEQUENCE</scope>
    <source>
        <strain evidence="4">GVMAG-M-3300023179-132</strain>
    </source>
</reference>
<feature type="transmembrane region" description="Helical" evidence="2">
    <location>
        <begin position="21"/>
        <end position="42"/>
    </location>
</feature>
<evidence type="ECO:0000256" key="2">
    <source>
        <dbReference type="SAM" id="Phobius"/>
    </source>
</evidence>
<proteinExistence type="predicted"/>
<evidence type="ECO:0000259" key="3">
    <source>
        <dbReference type="PROSITE" id="PS50963"/>
    </source>
</evidence>
<accession>A0A6C0E4T6</accession>
<dbReference type="InterPro" id="IPR000538">
    <property type="entry name" value="Link_dom"/>
</dbReference>
<dbReference type="AlphaFoldDB" id="A0A6C0E4T6"/>
<sequence length="284" mass="32161">MEVNTSSITDPTNMYNYMNQFVADPTILIVACLVILVFAVFFSSLGNDANSSISANSTDMFSSSSGNSIGYIIAFVLIMLIVFHAAQYFFSINVRAFFTNLFTLKPELDVVIDQTKFEPSVVPEIKLKKQVYNIPGNYYDYTNAKALCNAYGSRLASYKEVESAYKKGGEWCNYGWSEGQMALFPTQQTTFDNLQKIKGHEHDCGRPGVNGGYIDNKDVRFGVNCYGYKPKITSEEEEMMKNTTPYPITEEDVKFQKQTDFWKTKIDDILVSPFNSDKWSDTPF</sequence>
<keyword evidence="2" id="KW-0812">Transmembrane</keyword>
<name>A0A6C0E4T6_9ZZZZ</name>
<organism evidence="4">
    <name type="scientific">viral metagenome</name>
    <dbReference type="NCBI Taxonomy" id="1070528"/>
    <lineage>
        <taxon>unclassified sequences</taxon>
        <taxon>metagenomes</taxon>
        <taxon>organismal metagenomes</taxon>
    </lineage>
</organism>
<dbReference type="SUPFAM" id="SSF56436">
    <property type="entry name" value="C-type lectin-like"/>
    <property type="match status" value="1"/>
</dbReference>
<keyword evidence="2" id="KW-1133">Transmembrane helix</keyword>
<keyword evidence="2" id="KW-0472">Membrane</keyword>
<dbReference type="Gene3D" id="3.10.100.10">
    <property type="entry name" value="Mannose-Binding Protein A, subunit A"/>
    <property type="match status" value="1"/>
</dbReference>
<dbReference type="InterPro" id="IPR016186">
    <property type="entry name" value="C-type_lectin-like/link_sf"/>
</dbReference>
<dbReference type="Pfam" id="PF00193">
    <property type="entry name" value="Xlink"/>
    <property type="match status" value="1"/>
</dbReference>
<dbReference type="PROSITE" id="PS50963">
    <property type="entry name" value="LINK_2"/>
    <property type="match status" value="1"/>
</dbReference>
<dbReference type="SMART" id="SM00445">
    <property type="entry name" value="LINK"/>
    <property type="match status" value="1"/>
</dbReference>
<feature type="transmembrane region" description="Helical" evidence="2">
    <location>
        <begin position="69"/>
        <end position="90"/>
    </location>
</feature>
<evidence type="ECO:0000256" key="1">
    <source>
        <dbReference type="ARBA" id="ARBA00023157"/>
    </source>
</evidence>